<dbReference type="GO" id="GO:0050660">
    <property type="term" value="F:flavin adenine dinucleotide binding"/>
    <property type="evidence" value="ECO:0007669"/>
    <property type="project" value="InterPro"/>
</dbReference>
<dbReference type="Pfam" id="PF05199">
    <property type="entry name" value="GMC_oxred_C"/>
    <property type="match status" value="1"/>
</dbReference>
<comment type="cofactor">
    <cofactor evidence="1 6">
        <name>FAD</name>
        <dbReference type="ChEBI" id="CHEBI:57692"/>
    </cofactor>
</comment>
<evidence type="ECO:0000256" key="4">
    <source>
        <dbReference type="ARBA" id="ARBA00022827"/>
    </source>
</evidence>
<feature type="domain" description="Glucose-methanol-choline oxidoreductase N-terminal" evidence="8">
    <location>
        <begin position="345"/>
        <end position="359"/>
    </location>
</feature>
<comment type="caution">
    <text evidence="9">The sequence shown here is derived from an EMBL/GenBank/DDBJ whole genome shotgun (WGS) entry which is preliminary data.</text>
</comment>
<feature type="binding site" evidence="6">
    <location>
        <position position="300"/>
    </location>
    <ligand>
        <name>FAD</name>
        <dbReference type="ChEBI" id="CHEBI:57692"/>
    </ligand>
</feature>
<proteinExistence type="inferred from homology"/>
<dbReference type="AlphaFoldDB" id="A0A8H5H6Q6"/>
<dbReference type="PANTHER" id="PTHR11552">
    <property type="entry name" value="GLUCOSE-METHANOL-CHOLINE GMC OXIDOREDUCTASE"/>
    <property type="match status" value="1"/>
</dbReference>
<evidence type="ECO:0000256" key="5">
    <source>
        <dbReference type="PIRSR" id="PIRSR000137-1"/>
    </source>
</evidence>
<keyword evidence="4 6" id="KW-0274">FAD</keyword>
<dbReference type="OrthoDB" id="269227at2759"/>
<feature type="signal peptide" evidence="7">
    <location>
        <begin position="1"/>
        <end position="21"/>
    </location>
</feature>
<evidence type="ECO:0000256" key="7">
    <source>
        <dbReference type="SAM" id="SignalP"/>
    </source>
</evidence>
<dbReference type="Proteomes" id="UP000518752">
    <property type="component" value="Unassembled WGS sequence"/>
</dbReference>
<comment type="similarity">
    <text evidence="2">Belongs to the GMC oxidoreductase family.</text>
</comment>
<gene>
    <name evidence="9" type="ORF">D9757_009721</name>
</gene>
<evidence type="ECO:0000259" key="8">
    <source>
        <dbReference type="PROSITE" id="PS00624"/>
    </source>
</evidence>
<dbReference type="GO" id="GO:0016614">
    <property type="term" value="F:oxidoreductase activity, acting on CH-OH group of donors"/>
    <property type="evidence" value="ECO:0007669"/>
    <property type="project" value="InterPro"/>
</dbReference>
<keyword evidence="10" id="KW-1185">Reference proteome</keyword>
<dbReference type="PANTHER" id="PTHR11552:SF147">
    <property type="entry name" value="CHOLINE DEHYDROGENASE, MITOCHONDRIAL"/>
    <property type="match status" value="1"/>
</dbReference>
<protein>
    <recommendedName>
        <fullName evidence="8">Glucose-methanol-choline oxidoreductase N-terminal domain-containing protein</fullName>
    </recommendedName>
</protein>
<dbReference type="InterPro" id="IPR012132">
    <property type="entry name" value="GMC_OxRdtase"/>
</dbReference>
<evidence type="ECO:0000313" key="9">
    <source>
        <dbReference type="EMBL" id="KAF5377400.1"/>
    </source>
</evidence>
<evidence type="ECO:0000256" key="1">
    <source>
        <dbReference type="ARBA" id="ARBA00001974"/>
    </source>
</evidence>
<sequence>MLKSIVQTVFIILPSLSLSFAALYENDGELDPAARYDYVIIGGGTAGSVLANRLTEDTLISVLVLEAGGSNIGAVPTEIPFFCTLPHPQYDWNYTTTAQVGLNDRKIGFARGFILGGSSSISRYRRAYRSSESYQLTTPIDGLFYTRGSEDDFNRLANVTGDSGWTWENLQPFFRRNERWTPPADNHNTTGQYDPSIHSLNGINAVSLAGFPQSINGKIIQASSELGGIFEYNLDMNSGNPLGLGKSLFYCDYGQDAYRVYEGWLQTTIDGGNRSSAATSYLGPRFINRPNLHVLTNTRVTAILQKNNASSNDMSAMLTTVEFASTPTGPRHRVTASKEVLLSAGAIGTPQILMNSGIGNSTSLASLGIKPLIDLPSVGQNFSDHPRLVNSWAVSGNQTFDEIYRNSTLSEALQNLWNTKGKGPLVDTFVSHLLFARLNHSALDGFGEDPAAGEHTAHYELGFSNGDISVATTGHYIGITTRVVTPVSRGSISLNTTDPFSPPIINPALLSTDFDIFAMRQAVRTGIQFLRAPVWSGYILGDPNTLMVPGANTSFQATNDEQLDEYIRMGTGTSAHAVGTAAMTRLDAGYGVVDPDFRVKGVKGLRVVDASIFPFVPSAHTQAPVYVIAERAAAMIKNELG</sequence>
<evidence type="ECO:0000256" key="2">
    <source>
        <dbReference type="ARBA" id="ARBA00010790"/>
    </source>
</evidence>
<dbReference type="InterPro" id="IPR000172">
    <property type="entry name" value="GMC_OxRdtase_N"/>
</dbReference>
<dbReference type="SUPFAM" id="SSF51905">
    <property type="entry name" value="FAD/NAD(P)-binding domain"/>
    <property type="match status" value="1"/>
</dbReference>
<evidence type="ECO:0000256" key="6">
    <source>
        <dbReference type="PIRSR" id="PIRSR000137-2"/>
    </source>
</evidence>
<organism evidence="9 10">
    <name type="scientific">Collybiopsis confluens</name>
    <dbReference type="NCBI Taxonomy" id="2823264"/>
    <lineage>
        <taxon>Eukaryota</taxon>
        <taxon>Fungi</taxon>
        <taxon>Dikarya</taxon>
        <taxon>Basidiomycota</taxon>
        <taxon>Agaricomycotina</taxon>
        <taxon>Agaricomycetes</taxon>
        <taxon>Agaricomycetidae</taxon>
        <taxon>Agaricales</taxon>
        <taxon>Marasmiineae</taxon>
        <taxon>Omphalotaceae</taxon>
        <taxon>Collybiopsis</taxon>
    </lineage>
</organism>
<dbReference type="Pfam" id="PF00732">
    <property type="entry name" value="GMC_oxred_N"/>
    <property type="match status" value="1"/>
</dbReference>
<keyword evidence="3" id="KW-0285">Flavoprotein</keyword>
<dbReference type="EMBL" id="JAACJN010000083">
    <property type="protein sequence ID" value="KAF5377400.1"/>
    <property type="molecule type" value="Genomic_DNA"/>
</dbReference>
<dbReference type="InterPro" id="IPR036188">
    <property type="entry name" value="FAD/NAD-bd_sf"/>
</dbReference>
<reference evidence="9 10" key="1">
    <citation type="journal article" date="2020" name="ISME J.">
        <title>Uncovering the hidden diversity of litter-decomposition mechanisms in mushroom-forming fungi.</title>
        <authorList>
            <person name="Floudas D."/>
            <person name="Bentzer J."/>
            <person name="Ahren D."/>
            <person name="Johansson T."/>
            <person name="Persson P."/>
            <person name="Tunlid A."/>
        </authorList>
    </citation>
    <scope>NUCLEOTIDE SEQUENCE [LARGE SCALE GENOMIC DNA]</scope>
    <source>
        <strain evidence="9 10">CBS 406.79</strain>
    </source>
</reference>
<feature type="active site" description="Proton acceptor" evidence="5">
    <location>
        <position position="620"/>
    </location>
</feature>
<dbReference type="Gene3D" id="3.50.50.60">
    <property type="entry name" value="FAD/NAD(P)-binding domain"/>
    <property type="match status" value="1"/>
</dbReference>
<keyword evidence="7" id="KW-0732">Signal</keyword>
<dbReference type="PIRSF" id="PIRSF000137">
    <property type="entry name" value="Alcohol_oxidase"/>
    <property type="match status" value="1"/>
</dbReference>
<name>A0A8H5H6Q6_9AGAR</name>
<evidence type="ECO:0000256" key="3">
    <source>
        <dbReference type="ARBA" id="ARBA00022630"/>
    </source>
</evidence>
<accession>A0A8H5H6Q6</accession>
<dbReference type="SUPFAM" id="SSF54373">
    <property type="entry name" value="FAD-linked reductases, C-terminal domain"/>
    <property type="match status" value="1"/>
</dbReference>
<feature type="chain" id="PRO_5034393525" description="Glucose-methanol-choline oxidoreductase N-terminal domain-containing protein" evidence="7">
    <location>
        <begin position="22"/>
        <end position="641"/>
    </location>
</feature>
<dbReference type="PROSITE" id="PS00624">
    <property type="entry name" value="GMC_OXRED_2"/>
    <property type="match status" value="1"/>
</dbReference>
<feature type="active site" description="Proton donor" evidence="5">
    <location>
        <position position="576"/>
    </location>
</feature>
<dbReference type="Gene3D" id="3.30.560.10">
    <property type="entry name" value="Glucose Oxidase, domain 3"/>
    <property type="match status" value="1"/>
</dbReference>
<dbReference type="InterPro" id="IPR007867">
    <property type="entry name" value="GMC_OxRtase_C"/>
</dbReference>
<evidence type="ECO:0000313" key="10">
    <source>
        <dbReference type="Proteomes" id="UP000518752"/>
    </source>
</evidence>